<comment type="caution">
    <text evidence="1">The sequence shown here is derived from an EMBL/GenBank/DDBJ whole genome shotgun (WGS) entry which is preliminary data.</text>
</comment>
<dbReference type="RefSeq" id="WP_259629955.1">
    <property type="nucleotide sequence ID" value="NZ_JANYMP010000047.1"/>
</dbReference>
<gene>
    <name evidence="1" type="ORF">NZH93_47430</name>
</gene>
<sequence>MLLTYVDESYSKQSYFIAALLCPENEALSLTRALDSVVQQVTATFADLSLEAELHGYDLFQGKRDWTPLTRQVRARIDVYGDAFQAIADHDVRIIIRGVDTPKLCERYRGIAADPHSVVLTHLLERVDEYAERVGELALVIADEPGQQGHQLQYRADLLRYRKQGTWGYRGRVITRIVDTLHFAPSSASRLVQAVDLVVFMHNRIESTAPDTDKRAIAVNESLWRRIEKRIEHQYCWYP</sequence>
<dbReference type="InterPro" id="IPR024524">
    <property type="entry name" value="DUF3800"/>
</dbReference>
<dbReference type="EMBL" id="JANYMP010000047">
    <property type="protein sequence ID" value="MCS7484508.1"/>
    <property type="molecule type" value="Genomic_DNA"/>
</dbReference>
<keyword evidence="2" id="KW-1185">Reference proteome</keyword>
<dbReference type="Pfam" id="PF12686">
    <property type="entry name" value="DUF3800"/>
    <property type="match status" value="1"/>
</dbReference>
<reference evidence="1" key="1">
    <citation type="submission" date="2022-08" db="EMBL/GenBank/DDBJ databases">
        <authorList>
            <person name="Tistechok S."/>
            <person name="Samborskyy M."/>
            <person name="Roman I."/>
        </authorList>
    </citation>
    <scope>NUCLEOTIDE SEQUENCE</scope>
    <source>
        <strain evidence="1">DSM 103496</strain>
    </source>
</reference>
<proteinExistence type="predicted"/>
<evidence type="ECO:0000313" key="2">
    <source>
        <dbReference type="Proteomes" id="UP001141259"/>
    </source>
</evidence>
<evidence type="ECO:0000313" key="1">
    <source>
        <dbReference type="EMBL" id="MCS7484508.1"/>
    </source>
</evidence>
<dbReference type="Proteomes" id="UP001141259">
    <property type="component" value="Unassembled WGS sequence"/>
</dbReference>
<accession>A0A9X2VZA2</accession>
<name>A0A9X2VZA2_9PSEU</name>
<organism evidence="1 2">
    <name type="scientific">Umezawaea endophytica</name>
    <dbReference type="NCBI Taxonomy" id="1654476"/>
    <lineage>
        <taxon>Bacteria</taxon>
        <taxon>Bacillati</taxon>
        <taxon>Actinomycetota</taxon>
        <taxon>Actinomycetes</taxon>
        <taxon>Pseudonocardiales</taxon>
        <taxon>Pseudonocardiaceae</taxon>
        <taxon>Umezawaea</taxon>
    </lineage>
</organism>
<dbReference type="AlphaFoldDB" id="A0A9X2VZA2"/>
<protein>
    <submittedName>
        <fullName evidence="1">DUF3800 domain-containing protein</fullName>
    </submittedName>
</protein>